<feature type="non-terminal residue" evidence="1">
    <location>
        <position position="310"/>
    </location>
</feature>
<proteinExistence type="predicted"/>
<protein>
    <recommendedName>
        <fullName evidence="2">Stress response protein</fullName>
    </recommendedName>
</protein>
<dbReference type="AlphaFoldDB" id="A0A382NW98"/>
<reference evidence="1" key="1">
    <citation type="submission" date="2018-05" db="EMBL/GenBank/DDBJ databases">
        <authorList>
            <person name="Lanie J.A."/>
            <person name="Ng W.-L."/>
            <person name="Kazmierczak K.M."/>
            <person name="Andrzejewski T.M."/>
            <person name="Davidsen T.M."/>
            <person name="Wayne K.J."/>
            <person name="Tettelin H."/>
            <person name="Glass J.I."/>
            <person name="Rusch D."/>
            <person name="Podicherti R."/>
            <person name="Tsui H.-C.T."/>
            <person name="Winkler M.E."/>
        </authorList>
    </citation>
    <scope>NUCLEOTIDE SEQUENCE</scope>
</reference>
<evidence type="ECO:0000313" key="1">
    <source>
        <dbReference type="EMBL" id="SVC64778.1"/>
    </source>
</evidence>
<gene>
    <name evidence="1" type="ORF">METZ01_LOCUS317632</name>
</gene>
<sequence>MADEWQRARLIPVAGSGSRRENEQRATSALLAVLGIVRPFSVSLLSPLGAPRAGRATVETFLEPSFTTSSGATGRPDGLVRITSGTKAPFVALVEVKTGTNKLDPGQINLYIEIARAEGFDCVLTISNEIAPQQGVHPTEGVTVRKNSRVQLHHLSWTSVLTQAVMEKTNQRVSDPEQAWILDQLVLYLKHSASGATGFEDMGPNWVAVRDGARNGTLKKRDEAVGETAERWDQLLRFVALTLGSEIGEDVQEVMPKQHRADPRARTTGFIDQLCAEGSLSGVLRIPHTVDDMRITADLKARQISISTKI</sequence>
<name>A0A382NW98_9ZZZZ</name>
<dbReference type="EMBL" id="UINC01102846">
    <property type="protein sequence ID" value="SVC64778.1"/>
    <property type="molecule type" value="Genomic_DNA"/>
</dbReference>
<evidence type="ECO:0008006" key="2">
    <source>
        <dbReference type="Google" id="ProtNLM"/>
    </source>
</evidence>
<accession>A0A382NW98</accession>
<organism evidence="1">
    <name type="scientific">marine metagenome</name>
    <dbReference type="NCBI Taxonomy" id="408172"/>
    <lineage>
        <taxon>unclassified sequences</taxon>
        <taxon>metagenomes</taxon>
        <taxon>ecological metagenomes</taxon>
    </lineage>
</organism>